<dbReference type="PANTHER" id="PTHR12126:SF11">
    <property type="entry name" value="NADH DEHYDROGENASE [UBIQUINONE] 1 ALPHA SUBCOMPLEX SUBUNIT 9, MITOCHONDRIAL"/>
    <property type="match status" value="1"/>
</dbReference>
<dbReference type="AlphaFoldDB" id="A0A3B0TCG8"/>
<dbReference type="GO" id="GO:0044877">
    <property type="term" value="F:protein-containing complex binding"/>
    <property type="evidence" value="ECO:0007669"/>
    <property type="project" value="TreeGrafter"/>
</dbReference>
<dbReference type="GO" id="GO:0016616">
    <property type="term" value="F:oxidoreductase activity, acting on the CH-OH group of donors, NAD or NADP as acceptor"/>
    <property type="evidence" value="ECO:0007669"/>
    <property type="project" value="InterPro"/>
</dbReference>
<dbReference type="Gene3D" id="3.40.50.720">
    <property type="entry name" value="NAD(P)-binding Rossmann-like Domain"/>
    <property type="match status" value="1"/>
</dbReference>
<dbReference type="Pfam" id="PF01073">
    <property type="entry name" value="3Beta_HSD"/>
    <property type="match status" value="1"/>
</dbReference>
<dbReference type="EMBL" id="UOEQ01000097">
    <property type="protein sequence ID" value="VAW16331.1"/>
    <property type="molecule type" value="Genomic_DNA"/>
</dbReference>
<proteinExistence type="predicted"/>
<dbReference type="GO" id="GO:0006694">
    <property type="term" value="P:steroid biosynthetic process"/>
    <property type="evidence" value="ECO:0007669"/>
    <property type="project" value="InterPro"/>
</dbReference>
<evidence type="ECO:0000313" key="2">
    <source>
        <dbReference type="EMBL" id="VAW16331.1"/>
    </source>
</evidence>
<gene>
    <name evidence="2" type="ORF">MNBD_ALPHA11-1292</name>
</gene>
<organism evidence="2">
    <name type="scientific">hydrothermal vent metagenome</name>
    <dbReference type="NCBI Taxonomy" id="652676"/>
    <lineage>
        <taxon>unclassified sequences</taxon>
        <taxon>metagenomes</taxon>
        <taxon>ecological metagenomes</taxon>
    </lineage>
</organism>
<accession>A0A3B0TCG8</accession>
<dbReference type="PANTHER" id="PTHR12126">
    <property type="entry name" value="NADH-UBIQUINONE OXIDOREDUCTASE 39 KDA SUBUNIT-RELATED"/>
    <property type="match status" value="1"/>
</dbReference>
<dbReference type="InterPro" id="IPR051207">
    <property type="entry name" value="ComplexI_NDUFA9_subunit"/>
</dbReference>
<feature type="domain" description="3-beta hydroxysteroid dehydrogenase/isomerase" evidence="1">
    <location>
        <begin position="25"/>
        <end position="141"/>
    </location>
</feature>
<protein>
    <recommendedName>
        <fullName evidence="1">3-beta hydroxysteroid dehydrogenase/isomerase domain-containing protein</fullName>
    </recommendedName>
</protein>
<name>A0A3B0TCG8_9ZZZZ</name>
<dbReference type="CDD" id="cd05271">
    <property type="entry name" value="NDUFA9_like_SDR_a"/>
    <property type="match status" value="1"/>
</dbReference>
<evidence type="ECO:0000259" key="1">
    <source>
        <dbReference type="Pfam" id="PF01073"/>
    </source>
</evidence>
<sequence>MIFSMIRSDIKGANIMNLESKLVTVIGGSGFVGSQFIQKLAKLGCRIRVGIRRPDLAGHLLPLGTVGQILPIQVNVRNYDSVARAVNGADIVINLAGIWYERGKQKFDAVHNLGAANVARAAKEADVERLVHMSELGANIDSKSTNLVARQLGDDQVLKLFPKAIILRPSTIFGSGDRFFNLFGTWARMFPVFPVIGAKHKQQPVFVGDVAQALVLATSGKVRNGTIYELGGPDVETMKELMGRVLSTSNRSRLLIPMPTGLAKFEAVFLQILPNPWLTVDRVIRWNTDNIVSQDAIYEKRGFAAFDMELETMDAVLPTYMWRFCRRGQFEQVETASAKN</sequence>
<dbReference type="SUPFAM" id="SSF51735">
    <property type="entry name" value="NAD(P)-binding Rossmann-fold domains"/>
    <property type="match status" value="1"/>
</dbReference>
<dbReference type="InterPro" id="IPR002225">
    <property type="entry name" value="3Beta_OHSteriod_DH/Estase"/>
</dbReference>
<dbReference type="InterPro" id="IPR036291">
    <property type="entry name" value="NAD(P)-bd_dom_sf"/>
</dbReference>
<reference evidence="2" key="1">
    <citation type="submission" date="2018-06" db="EMBL/GenBank/DDBJ databases">
        <authorList>
            <person name="Zhirakovskaya E."/>
        </authorList>
    </citation>
    <scope>NUCLEOTIDE SEQUENCE</scope>
</reference>